<name>A0A9W9KDK1_9EURO</name>
<dbReference type="EMBL" id="JAPQKI010000004">
    <property type="protein sequence ID" value="KAJ5102540.1"/>
    <property type="molecule type" value="Genomic_DNA"/>
</dbReference>
<gene>
    <name evidence="2" type="ORF">N7532_003069</name>
</gene>
<sequence length="293" mass="33133">MPRLTIKPPRPEAHRTDTESDDSDKQDTSAPMDPADPLGLLAWREAPTLSPSNYPPLVGSNALLSYNGYPRAHRQRPGQGSDSEISHLDLDVANGSHQQQGRHYQRHHHRDSPTPRDARPRASADNVHRSNPPSSQMFNDGRRLALGNYNQVTQTVQTAYLRREELESQRISSESAFVQDADRQRLTLVHRMRRQNQRTQTTQRVRATRETWPATGDIHNLGWGYGYHGYPSMLNYRLDFFDGITPVLPRSAADSPPGHASDSDSYRPRLHCTGISFNGIDPGLLRWKHENGP</sequence>
<feature type="region of interest" description="Disordered" evidence="1">
    <location>
        <begin position="95"/>
        <end position="141"/>
    </location>
</feature>
<dbReference type="RefSeq" id="XP_056475920.1">
    <property type="nucleotide sequence ID" value="XM_056615563.1"/>
</dbReference>
<feature type="compositionally biased region" description="Basic and acidic residues" evidence="1">
    <location>
        <begin position="9"/>
        <end position="27"/>
    </location>
</feature>
<organism evidence="2 3">
    <name type="scientific">Penicillium argentinense</name>
    <dbReference type="NCBI Taxonomy" id="1131581"/>
    <lineage>
        <taxon>Eukaryota</taxon>
        <taxon>Fungi</taxon>
        <taxon>Dikarya</taxon>
        <taxon>Ascomycota</taxon>
        <taxon>Pezizomycotina</taxon>
        <taxon>Eurotiomycetes</taxon>
        <taxon>Eurotiomycetidae</taxon>
        <taxon>Eurotiales</taxon>
        <taxon>Aspergillaceae</taxon>
        <taxon>Penicillium</taxon>
    </lineage>
</organism>
<feature type="region of interest" description="Disordered" evidence="1">
    <location>
        <begin position="1"/>
        <end position="40"/>
    </location>
</feature>
<dbReference type="AlphaFoldDB" id="A0A9W9KDK1"/>
<proteinExistence type="predicted"/>
<evidence type="ECO:0000313" key="3">
    <source>
        <dbReference type="Proteomes" id="UP001149074"/>
    </source>
</evidence>
<protein>
    <submittedName>
        <fullName evidence="2">Uncharacterized protein</fullName>
    </submittedName>
</protein>
<accession>A0A9W9KDK1</accession>
<comment type="caution">
    <text evidence="2">The sequence shown here is derived from an EMBL/GenBank/DDBJ whole genome shotgun (WGS) entry which is preliminary data.</text>
</comment>
<dbReference type="Proteomes" id="UP001149074">
    <property type="component" value="Unassembled WGS sequence"/>
</dbReference>
<feature type="compositionally biased region" description="Polar residues" evidence="1">
    <location>
        <begin position="129"/>
        <end position="138"/>
    </location>
</feature>
<dbReference type="GeneID" id="81354542"/>
<evidence type="ECO:0000313" key="2">
    <source>
        <dbReference type="EMBL" id="KAJ5102540.1"/>
    </source>
</evidence>
<reference evidence="2" key="1">
    <citation type="submission" date="2022-11" db="EMBL/GenBank/DDBJ databases">
        <authorList>
            <person name="Petersen C."/>
        </authorList>
    </citation>
    <scope>NUCLEOTIDE SEQUENCE</scope>
    <source>
        <strain evidence="2">IBT 30761</strain>
    </source>
</reference>
<keyword evidence="3" id="KW-1185">Reference proteome</keyword>
<reference evidence="2" key="2">
    <citation type="journal article" date="2023" name="IMA Fungus">
        <title>Comparative genomic study of the Penicillium genus elucidates a diverse pangenome and 15 lateral gene transfer events.</title>
        <authorList>
            <person name="Petersen C."/>
            <person name="Sorensen T."/>
            <person name="Nielsen M.R."/>
            <person name="Sondergaard T.E."/>
            <person name="Sorensen J.L."/>
            <person name="Fitzpatrick D.A."/>
            <person name="Frisvad J.C."/>
            <person name="Nielsen K.L."/>
        </authorList>
    </citation>
    <scope>NUCLEOTIDE SEQUENCE</scope>
    <source>
        <strain evidence="2">IBT 30761</strain>
    </source>
</reference>
<evidence type="ECO:0000256" key="1">
    <source>
        <dbReference type="SAM" id="MobiDB-lite"/>
    </source>
</evidence>
<feature type="compositionally biased region" description="Basic and acidic residues" evidence="1">
    <location>
        <begin position="111"/>
        <end position="128"/>
    </location>
</feature>